<dbReference type="GO" id="GO:0006081">
    <property type="term" value="P:aldehyde metabolic process"/>
    <property type="evidence" value="ECO:0007669"/>
    <property type="project" value="InterPro"/>
</dbReference>
<dbReference type="Pfam" id="PF00171">
    <property type="entry name" value="Aldedh"/>
    <property type="match status" value="1"/>
</dbReference>
<feature type="non-terminal residue" evidence="6">
    <location>
        <position position="311"/>
    </location>
</feature>
<organism evidence="6 7">
    <name type="scientific">Rhizopus stolonifer</name>
    <name type="common">Rhizopus nigricans</name>
    <dbReference type="NCBI Taxonomy" id="4846"/>
    <lineage>
        <taxon>Eukaryota</taxon>
        <taxon>Fungi</taxon>
        <taxon>Fungi incertae sedis</taxon>
        <taxon>Mucoromycota</taxon>
        <taxon>Mucoromycotina</taxon>
        <taxon>Mucoromycetes</taxon>
        <taxon>Mucorales</taxon>
        <taxon>Mucorineae</taxon>
        <taxon>Rhizopodaceae</taxon>
        <taxon>Rhizopus</taxon>
    </lineage>
</organism>
<dbReference type="InterPro" id="IPR016163">
    <property type="entry name" value="Ald_DH_C"/>
</dbReference>
<evidence type="ECO:0000256" key="3">
    <source>
        <dbReference type="PROSITE-ProRule" id="PRU10007"/>
    </source>
</evidence>
<evidence type="ECO:0000313" key="7">
    <source>
        <dbReference type="Proteomes" id="UP000253551"/>
    </source>
</evidence>
<keyword evidence="2 4" id="KW-0560">Oxidoreductase</keyword>
<dbReference type="STRING" id="4846.A0A367IK93"/>
<dbReference type="Gene3D" id="3.40.605.10">
    <property type="entry name" value="Aldehyde Dehydrogenase, Chain A, domain 1"/>
    <property type="match status" value="1"/>
</dbReference>
<dbReference type="FunFam" id="3.40.605.10:FF:000004">
    <property type="entry name" value="Aldehyde dehydrogenase"/>
    <property type="match status" value="1"/>
</dbReference>
<dbReference type="InterPro" id="IPR012394">
    <property type="entry name" value="Aldehyde_DH_NAD(P)"/>
</dbReference>
<dbReference type="InterPro" id="IPR015590">
    <property type="entry name" value="Aldehyde_DH_dom"/>
</dbReference>
<comment type="caution">
    <text evidence="6">The sequence shown here is derived from an EMBL/GenBank/DDBJ whole genome shotgun (WGS) entry which is preliminary data.</text>
</comment>
<sequence>MSAYTPVEQIPVIVKNLRDQFDTGLTKDLEFRKQQLANLSRFCEEQKKTLCDALWKDLRKHEMECDVGEISSIIAECAFMIKNLDSFAKPTYTNKRFLMNTADKTFIRKEAKGVVLVIGAWNYPVNLLLMPVVGAIAAGNCIAIKPSEVSQHTAEVMATVLPKYLDPRAYHVITGENRFDHIFYTGNGEVGTIVMTAAAKHLTPVTLELGGKSPAFVTEDADVNITAHRLLWGKYFNNGQTCVAPDYILCAKSKLEPLLEAFRKTVVEFYGTTPQKSNSYGRIVSTRQFDRLKGMLDACDPSTVVIGGDTD</sequence>
<evidence type="ECO:0000256" key="4">
    <source>
        <dbReference type="RuleBase" id="RU003345"/>
    </source>
</evidence>
<dbReference type="InterPro" id="IPR016161">
    <property type="entry name" value="Ald_DH/histidinol_DH"/>
</dbReference>
<dbReference type="OrthoDB" id="440325at2759"/>
<dbReference type="AlphaFoldDB" id="A0A367IK93"/>
<evidence type="ECO:0000256" key="1">
    <source>
        <dbReference type="ARBA" id="ARBA00009986"/>
    </source>
</evidence>
<dbReference type="SUPFAM" id="SSF53720">
    <property type="entry name" value="ALDH-like"/>
    <property type="match status" value="1"/>
</dbReference>
<dbReference type="EMBL" id="PJQM01007494">
    <property type="protein sequence ID" value="RCH78104.1"/>
    <property type="molecule type" value="Genomic_DNA"/>
</dbReference>
<evidence type="ECO:0000313" key="6">
    <source>
        <dbReference type="EMBL" id="RCH78104.1"/>
    </source>
</evidence>
<dbReference type="InterPro" id="IPR029510">
    <property type="entry name" value="Ald_DH_CS_GLU"/>
</dbReference>
<name>A0A367IK93_RHIST</name>
<proteinExistence type="inferred from homology"/>
<dbReference type="PANTHER" id="PTHR43570">
    <property type="entry name" value="ALDEHYDE DEHYDROGENASE"/>
    <property type="match status" value="1"/>
</dbReference>
<reference evidence="6 7" key="1">
    <citation type="journal article" date="2018" name="G3 (Bethesda)">
        <title>Phylogenetic and Phylogenomic Definition of Rhizopus Species.</title>
        <authorList>
            <person name="Gryganskyi A.P."/>
            <person name="Golan J."/>
            <person name="Dolatabadi S."/>
            <person name="Mondo S."/>
            <person name="Robb S."/>
            <person name="Idnurm A."/>
            <person name="Muszewska A."/>
            <person name="Steczkiewicz K."/>
            <person name="Masonjones S."/>
            <person name="Liao H.L."/>
            <person name="Gajdeczka M.T."/>
            <person name="Anike F."/>
            <person name="Vuek A."/>
            <person name="Anishchenko I.M."/>
            <person name="Voigt K."/>
            <person name="de Hoog G.S."/>
            <person name="Smith M.E."/>
            <person name="Heitman J."/>
            <person name="Vilgalys R."/>
            <person name="Stajich J.E."/>
        </authorList>
    </citation>
    <scope>NUCLEOTIDE SEQUENCE [LARGE SCALE GENOMIC DNA]</scope>
    <source>
        <strain evidence="6 7">LSU 92-RS-03</strain>
    </source>
</reference>
<dbReference type="GO" id="GO:0004029">
    <property type="term" value="F:aldehyde dehydrogenase (NAD+) activity"/>
    <property type="evidence" value="ECO:0007669"/>
    <property type="project" value="TreeGrafter"/>
</dbReference>
<feature type="active site" evidence="3">
    <location>
        <position position="208"/>
    </location>
</feature>
<accession>A0A367IK93</accession>
<dbReference type="InterPro" id="IPR016162">
    <property type="entry name" value="Ald_DH_N"/>
</dbReference>
<dbReference type="PROSITE" id="PS00687">
    <property type="entry name" value="ALDEHYDE_DEHYDR_GLU"/>
    <property type="match status" value="1"/>
</dbReference>
<feature type="domain" description="Aldehyde dehydrogenase" evidence="5">
    <location>
        <begin position="9"/>
        <end position="299"/>
    </location>
</feature>
<dbReference type="Proteomes" id="UP000253551">
    <property type="component" value="Unassembled WGS sequence"/>
</dbReference>
<evidence type="ECO:0000259" key="5">
    <source>
        <dbReference type="Pfam" id="PF00171"/>
    </source>
</evidence>
<dbReference type="PANTHER" id="PTHR43570:SF16">
    <property type="entry name" value="ALDEHYDE DEHYDROGENASE TYPE III, ISOFORM Q"/>
    <property type="match status" value="1"/>
</dbReference>
<dbReference type="PROSITE" id="PS00070">
    <property type="entry name" value="ALDEHYDE_DEHYDR_CYS"/>
    <property type="match status" value="1"/>
</dbReference>
<gene>
    <name evidence="6" type="primary">ALDH3B2_1</name>
    <name evidence="6" type="ORF">CU098_000634</name>
</gene>
<dbReference type="InterPro" id="IPR016160">
    <property type="entry name" value="Ald_DH_CS_CYS"/>
</dbReference>
<comment type="similarity">
    <text evidence="1 4">Belongs to the aldehyde dehydrogenase family.</text>
</comment>
<evidence type="ECO:0000256" key="2">
    <source>
        <dbReference type="ARBA" id="ARBA00023002"/>
    </source>
</evidence>
<dbReference type="GO" id="GO:0005737">
    <property type="term" value="C:cytoplasm"/>
    <property type="evidence" value="ECO:0007669"/>
    <property type="project" value="TreeGrafter"/>
</dbReference>
<protein>
    <submittedName>
        <fullName evidence="6">Aldehyde dehydrogenase</fullName>
    </submittedName>
</protein>
<dbReference type="Gene3D" id="3.40.309.10">
    <property type="entry name" value="Aldehyde Dehydrogenase, Chain A, domain 2"/>
    <property type="match status" value="1"/>
</dbReference>
<keyword evidence="7" id="KW-1185">Reference proteome</keyword>